<protein>
    <submittedName>
        <fullName evidence="3">Plasmid stabilization system protein ParE</fullName>
    </submittedName>
</protein>
<dbReference type="InterPro" id="IPR035093">
    <property type="entry name" value="RelE/ParE_toxin_dom_sf"/>
</dbReference>
<evidence type="ECO:0000256" key="1">
    <source>
        <dbReference type="ARBA" id="ARBA00006226"/>
    </source>
</evidence>
<evidence type="ECO:0000313" key="4">
    <source>
        <dbReference type="Proteomes" id="UP000183997"/>
    </source>
</evidence>
<dbReference type="OrthoDB" id="9806083at2"/>
<dbReference type="Proteomes" id="UP000183997">
    <property type="component" value="Unassembled WGS sequence"/>
</dbReference>
<evidence type="ECO:0000313" key="3">
    <source>
        <dbReference type="EMBL" id="SHK01594.1"/>
    </source>
</evidence>
<evidence type="ECO:0000256" key="2">
    <source>
        <dbReference type="ARBA" id="ARBA00022649"/>
    </source>
</evidence>
<dbReference type="Gene3D" id="3.30.2310.20">
    <property type="entry name" value="RelE-like"/>
    <property type="match status" value="1"/>
</dbReference>
<dbReference type="InterPro" id="IPR007712">
    <property type="entry name" value="RelE/ParE_toxin"/>
</dbReference>
<keyword evidence="4" id="KW-1185">Reference proteome</keyword>
<comment type="similarity">
    <text evidence="1">Belongs to the RelE toxin family.</text>
</comment>
<organism evidence="3 4">
    <name type="scientific">Desulforamulus aeronauticus DSM 10349</name>
    <dbReference type="NCBI Taxonomy" id="1121421"/>
    <lineage>
        <taxon>Bacteria</taxon>
        <taxon>Bacillati</taxon>
        <taxon>Bacillota</taxon>
        <taxon>Clostridia</taxon>
        <taxon>Eubacteriales</taxon>
        <taxon>Peptococcaceae</taxon>
        <taxon>Desulforamulus</taxon>
    </lineage>
</organism>
<dbReference type="STRING" id="1121421.SAMN02745123_00390"/>
<reference evidence="4" key="1">
    <citation type="submission" date="2016-11" db="EMBL/GenBank/DDBJ databases">
        <authorList>
            <person name="Varghese N."/>
            <person name="Submissions S."/>
        </authorList>
    </citation>
    <scope>NUCLEOTIDE SEQUENCE [LARGE SCALE GENOMIC DNA]</scope>
    <source>
        <strain evidence="4">DSM 10349</strain>
    </source>
</reference>
<proteinExistence type="inferred from homology"/>
<dbReference type="PANTHER" id="PTHR33755">
    <property type="entry name" value="TOXIN PARE1-RELATED"/>
    <property type="match status" value="1"/>
</dbReference>
<dbReference type="RefSeq" id="WP_072910600.1">
    <property type="nucleotide sequence ID" value="NZ_FRAR01000005.1"/>
</dbReference>
<gene>
    <name evidence="3" type="ORF">SAMN02745123_00390</name>
</gene>
<keyword evidence="2" id="KW-1277">Toxin-antitoxin system</keyword>
<dbReference type="AlphaFoldDB" id="A0A1M6P110"/>
<dbReference type="EMBL" id="FRAR01000005">
    <property type="protein sequence ID" value="SHK01594.1"/>
    <property type="molecule type" value="Genomic_DNA"/>
</dbReference>
<accession>A0A1M6P110</accession>
<dbReference type="InterPro" id="IPR051803">
    <property type="entry name" value="TA_system_RelE-like_toxin"/>
</dbReference>
<sequence>MKIRYTPKALKDLQEMSDYISNVLYNPQAAASIKKSILDTCGHLKVQPFLGVSVQEKTGYETDLRFLVCEKHLAFYRVENDYISIARIINGKQDYLRILFEDVRE</sequence>
<name>A0A1M6P110_9FIRM</name>
<dbReference type="Pfam" id="PF05016">
    <property type="entry name" value="ParE_toxin"/>
    <property type="match status" value="1"/>
</dbReference>